<dbReference type="Proteomes" id="UP000254076">
    <property type="component" value="Unassembled WGS sequence"/>
</dbReference>
<comment type="caution">
    <text evidence="1">The sequence shown here is derived from an EMBL/GenBank/DDBJ whole genome shotgun (WGS) entry which is preliminary data.</text>
</comment>
<evidence type="ECO:0000313" key="4">
    <source>
        <dbReference type="Proteomes" id="UP000255140"/>
    </source>
</evidence>
<evidence type="ECO:0000313" key="3">
    <source>
        <dbReference type="Proteomes" id="UP000254076"/>
    </source>
</evidence>
<accession>A0A8B4RAI3</accession>
<organism evidence="1 3">
    <name type="scientific">Streptococcus agalactiae</name>
    <dbReference type="NCBI Taxonomy" id="1311"/>
    <lineage>
        <taxon>Bacteria</taxon>
        <taxon>Bacillati</taxon>
        <taxon>Bacillota</taxon>
        <taxon>Bacilli</taxon>
        <taxon>Lactobacillales</taxon>
        <taxon>Streptococcaceae</taxon>
        <taxon>Streptococcus</taxon>
    </lineage>
</organism>
<name>A0A8B4RAI3_STRAG</name>
<dbReference type="Proteomes" id="UP000255140">
    <property type="component" value="Unassembled WGS sequence"/>
</dbReference>
<dbReference type="EMBL" id="UHEQ01000004">
    <property type="protein sequence ID" value="SUN13236.1"/>
    <property type="molecule type" value="Genomic_DNA"/>
</dbReference>
<sequence>MKNRDVYIGFGLRTPIGIKGKQFKHYRPELLGAHLLNQIKK</sequence>
<dbReference type="GO" id="GO:0003985">
    <property type="term" value="F:acetyl-CoA C-acetyltransferase activity"/>
    <property type="evidence" value="ECO:0007669"/>
    <property type="project" value="UniProtKB-EC"/>
</dbReference>
<reference evidence="3 4" key="1">
    <citation type="submission" date="2018-06" db="EMBL/GenBank/DDBJ databases">
        <authorList>
            <consortium name="Pathogen Informatics"/>
            <person name="Doyle S."/>
        </authorList>
    </citation>
    <scope>NUCLEOTIDE SEQUENCE [LARGE SCALE GENOMIC DNA]</scope>
    <source>
        <strain evidence="1 3">NCTC8185</strain>
        <strain evidence="2 4">NCTC9828</strain>
    </source>
</reference>
<evidence type="ECO:0000313" key="2">
    <source>
        <dbReference type="EMBL" id="SUN29910.1"/>
    </source>
</evidence>
<gene>
    <name evidence="1" type="ORF">NCTC8185_00394</name>
    <name evidence="2" type="ORF">NCTC9828_02091</name>
</gene>
<proteinExistence type="predicted"/>
<keyword evidence="1" id="KW-0012">Acyltransferase</keyword>
<dbReference type="AlphaFoldDB" id="A0A8B4RAI3"/>
<evidence type="ECO:0000313" key="1">
    <source>
        <dbReference type="EMBL" id="SUN13236.1"/>
    </source>
</evidence>
<dbReference type="EC" id="2.3.1.9" evidence="1"/>
<keyword evidence="1" id="KW-0808">Transferase</keyword>
<dbReference type="EMBL" id="UHEW01000005">
    <property type="protein sequence ID" value="SUN29910.1"/>
    <property type="molecule type" value="Genomic_DNA"/>
</dbReference>
<protein>
    <submittedName>
        <fullName evidence="1">3-ketoacyl-CoA thiolase @ Acetyl-CoA acetyltransferase</fullName>
        <ecNumber evidence="1">2.3.1.9</ecNumber>
    </submittedName>
</protein>